<keyword evidence="1" id="KW-1133">Transmembrane helix</keyword>
<keyword evidence="1" id="KW-0812">Transmembrane</keyword>
<evidence type="ECO:0000313" key="3">
    <source>
        <dbReference type="Proteomes" id="UP000669133"/>
    </source>
</evidence>
<evidence type="ECO:0000256" key="1">
    <source>
        <dbReference type="SAM" id="Phobius"/>
    </source>
</evidence>
<dbReference type="Proteomes" id="UP000669133">
    <property type="component" value="Unassembled WGS sequence"/>
</dbReference>
<dbReference type="AlphaFoldDB" id="A0A8H7Z855"/>
<dbReference type="OrthoDB" id="4010908at2759"/>
<gene>
    <name evidence="2" type="ORF">I9W82_004660</name>
</gene>
<dbReference type="EMBL" id="JAEOAQ010000007">
    <property type="protein sequence ID" value="KAG5417027.1"/>
    <property type="molecule type" value="Genomic_DNA"/>
</dbReference>
<reference evidence="2 3" key="1">
    <citation type="submission" date="2020-12" db="EMBL/GenBank/DDBJ databases">
        <title>Effect of drift, selection, and recombination on the evolution of hybrid genomes in Candida yeast pathogens.</title>
        <authorList>
            <person name="Mixao V."/>
            <person name="Ksiezopolska E."/>
            <person name="Saus E."/>
            <person name="Boekhout T."/>
            <person name="Gacser A."/>
            <person name="Gabaldon T."/>
        </authorList>
    </citation>
    <scope>NUCLEOTIDE SEQUENCE [LARGE SCALE GENOMIC DNA]</scope>
    <source>
        <strain evidence="2 3">BP57</strain>
    </source>
</reference>
<keyword evidence="1" id="KW-0472">Membrane</keyword>
<evidence type="ECO:0000313" key="2">
    <source>
        <dbReference type="EMBL" id="KAG5417027.1"/>
    </source>
</evidence>
<feature type="transmembrane region" description="Helical" evidence="1">
    <location>
        <begin position="12"/>
        <end position="32"/>
    </location>
</feature>
<keyword evidence="3" id="KW-1185">Reference proteome</keyword>
<proteinExistence type="predicted"/>
<protein>
    <submittedName>
        <fullName evidence="2">Uncharacterized protein</fullName>
    </submittedName>
</protein>
<sequence>MRGAYYGYRPRHFGFGGLFIVFGAFVLGRMSASHYGPGQHWRHQHCGFKHHSTCQCPDCVKQQQLSKDQELRSLNYHQS</sequence>
<name>A0A8H7Z855_9ASCO</name>
<organism evidence="2 3">
    <name type="scientific">Candida metapsilosis</name>
    <dbReference type="NCBI Taxonomy" id="273372"/>
    <lineage>
        <taxon>Eukaryota</taxon>
        <taxon>Fungi</taxon>
        <taxon>Dikarya</taxon>
        <taxon>Ascomycota</taxon>
        <taxon>Saccharomycotina</taxon>
        <taxon>Pichiomycetes</taxon>
        <taxon>Debaryomycetaceae</taxon>
        <taxon>Candida/Lodderomyces clade</taxon>
        <taxon>Candida</taxon>
    </lineage>
</organism>
<dbReference type="RefSeq" id="XP_067546143.1">
    <property type="nucleotide sequence ID" value="XM_067693754.1"/>
</dbReference>
<dbReference type="GeneID" id="93653289"/>
<accession>A0A8H7Z855</accession>
<comment type="caution">
    <text evidence="2">The sequence shown here is derived from an EMBL/GenBank/DDBJ whole genome shotgun (WGS) entry which is preliminary data.</text>
</comment>